<dbReference type="InterPro" id="IPR039424">
    <property type="entry name" value="SBP_5"/>
</dbReference>
<dbReference type="PANTHER" id="PTHR30290">
    <property type="entry name" value="PERIPLASMIC BINDING COMPONENT OF ABC TRANSPORTER"/>
    <property type="match status" value="1"/>
</dbReference>
<dbReference type="SUPFAM" id="SSF53850">
    <property type="entry name" value="Periplasmic binding protein-like II"/>
    <property type="match status" value="1"/>
</dbReference>
<comment type="caution">
    <text evidence="2">The sequence shown here is derived from an EMBL/GenBank/DDBJ whole genome shotgun (WGS) entry which is preliminary data.</text>
</comment>
<accession>A0ABS7KAQ7</accession>
<dbReference type="Pfam" id="PF00496">
    <property type="entry name" value="SBP_bac_5"/>
    <property type="match status" value="1"/>
</dbReference>
<dbReference type="EMBL" id="JACWFH010000035">
    <property type="protein sequence ID" value="MBY0099348.1"/>
    <property type="molecule type" value="Genomic_DNA"/>
</dbReference>
<proteinExistence type="predicted"/>
<dbReference type="Gene3D" id="3.10.105.10">
    <property type="entry name" value="Dipeptide-binding Protein, Domain 3"/>
    <property type="match status" value="1"/>
</dbReference>
<gene>
    <name evidence="2" type="ORF">H0185_21510</name>
</gene>
<evidence type="ECO:0000259" key="1">
    <source>
        <dbReference type="Pfam" id="PF00496"/>
    </source>
</evidence>
<protein>
    <submittedName>
        <fullName evidence="2">ABC transporter substrate-binding protein</fullName>
    </submittedName>
</protein>
<name>A0ABS7KAQ7_9BACI</name>
<dbReference type="Proteomes" id="UP000769780">
    <property type="component" value="Unassembled WGS sequence"/>
</dbReference>
<keyword evidence="3" id="KW-1185">Reference proteome</keyword>
<evidence type="ECO:0000313" key="2">
    <source>
        <dbReference type="EMBL" id="MBY0099348.1"/>
    </source>
</evidence>
<organism evidence="2 3">
    <name type="scientific">Mesobacillus maritimus</name>
    <dbReference type="NCBI Taxonomy" id="1643336"/>
    <lineage>
        <taxon>Bacteria</taxon>
        <taxon>Bacillati</taxon>
        <taxon>Bacillota</taxon>
        <taxon>Bacilli</taxon>
        <taxon>Bacillales</taxon>
        <taxon>Bacillaceae</taxon>
        <taxon>Mesobacillus</taxon>
    </lineage>
</organism>
<dbReference type="Gene3D" id="3.40.190.10">
    <property type="entry name" value="Periplasmic binding protein-like II"/>
    <property type="match status" value="1"/>
</dbReference>
<dbReference type="InterPro" id="IPR000914">
    <property type="entry name" value="SBP_5_dom"/>
</dbReference>
<sequence>MLSRGYSSIQNVPAFINKKPFEATWLTVKEERTPMVVLEANREYWNKKRGPRLRSVVFRNDLSSKEALHLCTTTEGQVDIVAQVDPKDARKVIASKFAKLVSEKGNQVLAGVFNRFRQDVNFNNRNLRLAINLAVNREELIQRGFFGYADEVAALTPPWAVDYPKELAARAYDPENARSLMKKANYPKGRKLKLAATSKYAAIANLMAKQMQKALDIGVEVMIIHEDDEINWMKILAEKKLVPSWDILLASATALFYEDTPAFFHREFFGKSGALRAGPELPQFNQLWQKMEAEVDKRKRIELAKEIDRYVFKEALALFLCVPQSLYGVNRHVEFQPYRTTFELAETEVTKEHWSRRTYPGHA</sequence>
<feature type="domain" description="Solute-binding protein family 5" evidence="1">
    <location>
        <begin position="34"/>
        <end position="264"/>
    </location>
</feature>
<evidence type="ECO:0000313" key="3">
    <source>
        <dbReference type="Proteomes" id="UP000769780"/>
    </source>
</evidence>
<reference evidence="2 3" key="1">
    <citation type="submission" date="2020-07" db="EMBL/GenBank/DDBJ databases">
        <title>Fungal Genomes of the International Space Station.</title>
        <authorList>
            <person name="Seuylemezian A."/>
            <person name="Singh N.K."/>
            <person name="Wood J."/>
            <person name="Venkateswaran K."/>
        </authorList>
    </citation>
    <scope>NUCLEOTIDE SEQUENCE [LARGE SCALE GENOMIC DNA]</scope>
    <source>
        <strain evidence="2 3">PL-B2</strain>
    </source>
</reference>